<dbReference type="GO" id="GO:0015288">
    <property type="term" value="F:porin activity"/>
    <property type="evidence" value="ECO:0007669"/>
    <property type="project" value="InterPro"/>
</dbReference>
<dbReference type="GO" id="GO:0008643">
    <property type="term" value="P:carbohydrate transport"/>
    <property type="evidence" value="ECO:0007669"/>
    <property type="project" value="InterPro"/>
</dbReference>
<evidence type="ECO:0000313" key="4">
    <source>
        <dbReference type="Proteomes" id="UP000000753"/>
    </source>
</evidence>
<dbReference type="HOGENOM" id="CLU_672140_0_0_6"/>
<dbReference type="PANTHER" id="PTHR37944:SF1">
    <property type="entry name" value="PORIN B"/>
    <property type="match status" value="1"/>
</dbReference>
<dbReference type="GO" id="GO:0016020">
    <property type="term" value="C:membrane"/>
    <property type="evidence" value="ECO:0007669"/>
    <property type="project" value="InterPro"/>
</dbReference>
<evidence type="ECO:0000256" key="2">
    <source>
        <dbReference type="RuleBase" id="RU363072"/>
    </source>
</evidence>
<dbReference type="InterPro" id="IPR052932">
    <property type="entry name" value="OprB_Porin"/>
</dbReference>
<dbReference type="PANTHER" id="PTHR37944">
    <property type="entry name" value="PORIN B"/>
    <property type="match status" value="1"/>
</dbReference>
<dbReference type="eggNOG" id="COG3659">
    <property type="taxonomic scope" value="Bacteria"/>
</dbReference>
<protein>
    <submittedName>
        <fullName evidence="3">Uncharacterized protein</fullName>
    </submittedName>
</protein>
<accession>B8CS57</accession>
<dbReference type="EMBL" id="CP000472">
    <property type="protein sequence ID" value="ACJ30347.1"/>
    <property type="molecule type" value="Genomic_DNA"/>
</dbReference>
<name>B8CS57_SHEPW</name>
<dbReference type="Gene3D" id="2.40.160.180">
    <property type="entry name" value="Carbohydrate-selective porin OprB"/>
    <property type="match status" value="1"/>
</dbReference>
<dbReference type="AlphaFoldDB" id="B8CS57"/>
<proteinExistence type="inferred from homology"/>
<reference evidence="3 4" key="1">
    <citation type="journal article" date="2008" name="PLoS ONE">
        <title>Environmental adaptation: genomic analysis of the piezotolerant and psychrotolerant deep-sea iron reducing bacterium Shewanella piezotolerans WP3.</title>
        <authorList>
            <person name="Wang F."/>
            <person name="Wang J."/>
            <person name="Jian H."/>
            <person name="Zhang B."/>
            <person name="Li S."/>
            <person name="Wang F."/>
            <person name="Zeng X."/>
            <person name="Gao L."/>
            <person name="Bartlett D.H."/>
            <person name="Yu J."/>
            <person name="Hu S."/>
            <person name="Xiao X."/>
        </authorList>
    </citation>
    <scope>NUCLEOTIDE SEQUENCE [LARGE SCALE GENOMIC DNA]</scope>
    <source>
        <strain evidence="4">WP3 / JCM 13877</strain>
    </source>
</reference>
<evidence type="ECO:0000256" key="1">
    <source>
        <dbReference type="ARBA" id="ARBA00008769"/>
    </source>
</evidence>
<comment type="similarity">
    <text evidence="1 2">Belongs to the OprB family.</text>
</comment>
<keyword evidence="4" id="KW-1185">Reference proteome</keyword>
<dbReference type="STRING" id="225849.swp_3660"/>
<dbReference type="KEGG" id="swp:swp_3660"/>
<organism evidence="3 4">
    <name type="scientific">Shewanella piezotolerans (strain WP3 / JCM 13877)</name>
    <dbReference type="NCBI Taxonomy" id="225849"/>
    <lineage>
        <taxon>Bacteria</taxon>
        <taxon>Pseudomonadati</taxon>
        <taxon>Pseudomonadota</taxon>
        <taxon>Gammaproteobacteria</taxon>
        <taxon>Alteromonadales</taxon>
        <taxon>Shewanellaceae</taxon>
        <taxon>Shewanella</taxon>
    </lineage>
</organism>
<dbReference type="Pfam" id="PF04966">
    <property type="entry name" value="OprB"/>
    <property type="match status" value="1"/>
</dbReference>
<sequence>MLGSKQRYMGYPLIVLLAILGFRVSAETNFGSPNTVENTIKENKRSKQSWRELLEKDHQFTFGLDYQVLGLSASSPTQGGEDKAAGGVVRLYGAWDLIGLESVNRGGLVWKIEHRHGYTDSSPKEFSFIDPGLGYIGMIGSAYSDQGGRLTNLYWKQKFNEGNTAIIAGYLDTSDYVDTYALASPWTGFTNLAFSTGAGAIGLPDDGVLGVAVGHMLNESLYIIAGVADAKGRSDKPSDGFNTLFNDHKFFSSFELGWTASQDQIYTDNVHMTVWHIDGETQHNLTQTEDAHGINFSASFFATPRFMPFIRAGFSEGDVALYDKSLTIGLGYFGLLSENNNLGFAINFSEVNDNLAKAYGAADKKQFTSELYYNMTIGEFIQLTPNIQYIDNPAISTEENTWVLGLRARFFL</sequence>
<gene>
    <name evidence="3" type="ordered locus">swp_3660</name>
</gene>
<dbReference type="Proteomes" id="UP000000753">
    <property type="component" value="Chromosome"/>
</dbReference>
<dbReference type="InterPro" id="IPR007049">
    <property type="entry name" value="Carb-sel_porin_OprB"/>
</dbReference>
<evidence type="ECO:0000313" key="3">
    <source>
        <dbReference type="EMBL" id="ACJ30347.1"/>
    </source>
</evidence>
<dbReference type="InterPro" id="IPR038673">
    <property type="entry name" value="OprB_sf"/>
</dbReference>